<dbReference type="InterPro" id="IPR008030">
    <property type="entry name" value="NmrA-like"/>
</dbReference>
<dbReference type="PANTHER" id="PTHR42748">
    <property type="entry name" value="NITROGEN METABOLITE REPRESSION PROTEIN NMRA FAMILY MEMBER"/>
    <property type="match status" value="1"/>
</dbReference>
<name>A0ABD3MR59_9STRA</name>
<evidence type="ECO:0000313" key="4">
    <source>
        <dbReference type="EMBL" id="KAL3766152.1"/>
    </source>
</evidence>
<evidence type="ECO:0000313" key="5">
    <source>
        <dbReference type="Proteomes" id="UP001530293"/>
    </source>
</evidence>
<organism evidence="4 5">
    <name type="scientific">Discostella pseudostelligera</name>
    <dbReference type="NCBI Taxonomy" id="259834"/>
    <lineage>
        <taxon>Eukaryota</taxon>
        <taxon>Sar</taxon>
        <taxon>Stramenopiles</taxon>
        <taxon>Ochrophyta</taxon>
        <taxon>Bacillariophyta</taxon>
        <taxon>Coscinodiscophyceae</taxon>
        <taxon>Thalassiosirophycidae</taxon>
        <taxon>Stephanodiscales</taxon>
        <taxon>Stephanodiscaceae</taxon>
        <taxon>Discostella</taxon>
    </lineage>
</organism>
<protein>
    <recommendedName>
        <fullName evidence="3">NmrA-like domain-containing protein</fullName>
    </recommendedName>
</protein>
<feature type="domain" description="NmrA-like" evidence="3">
    <location>
        <begin position="7"/>
        <end position="290"/>
    </location>
</feature>
<proteinExistence type="inferred from homology"/>
<dbReference type="Gene3D" id="3.90.25.10">
    <property type="entry name" value="UDP-galactose 4-epimerase, domain 1"/>
    <property type="match status" value="1"/>
</dbReference>
<dbReference type="AlphaFoldDB" id="A0ABD3MR59"/>
<gene>
    <name evidence="4" type="ORF">ACHAWU_004152</name>
</gene>
<dbReference type="PANTHER" id="PTHR42748:SF7">
    <property type="entry name" value="NMRA LIKE REDOX SENSOR 1-RELATED"/>
    <property type="match status" value="1"/>
</dbReference>
<dbReference type="Gene3D" id="3.40.50.720">
    <property type="entry name" value="NAD(P)-binding Rossmann-like Domain"/>
    <property type="match status" value="1"/>
</dbReference>
<comment type="caution">
    <text evidence="4">The sequence shown here is derived from an EMBL/GenBank/DDBJ whole genome shotgun (WGS) entry which is preliminary data.</text>
</comment>
<keyword evidence="2" id="KW-0521">NADP</keyword>
<comment type="similarity">
    <text evidence="1">Belongs to the NmrA-type oxidoreductase family.</text>
</comment>
<dbReference type="SUPFAM" id="SSF51735">
    <property type="entry name" value="NAD(P)-binding Rossmann-fold domains"/>
    <property type="match status" value="1"/>
</dbReference>
<keyword evidence="5" id="KW-1185">Reference proteome</keyword>
<dbReference type="InterPro" id="IPR051164">
    <property type="entry name" value="NmrA-like_oxidored"/>
</dbReference>
<evidence type="ECO:0000256" key="2">
    <source>
        <dbReference type="ARBA" id="ARBA00022857"/>
    </source>
</evidence>
<reference evidence="4 5" key="1">
    <citation type="submission" date="2024-10" db="EMBL/GenBank/DDBJ databases">
        <title>Updated reference genomes for cyclostephanoid diatoms.</title>
        <authorList>
            <person name="Roberts W.R."/>
            <person name="Alverson A.J."/>
        </authorList>
    </citation>
    <scope>NUCLEOTIDE SEQUENCE [LARGE SCALE GENOMIC DNA]</scope>
    <source>
        <strain evidence="4 5">AJA232-27</strain>
    </source>
</reference>
<dbReference type="InterPro" id="IPR036291">
    <property type="entry name" value="NAD(P)-bd_dom_sf"/>
</dbReference>
<dbReference type="EMBL" id="JALLBG020000088">
    <property type="protein sequence ID" value="KAL3766152.1"/>
    <property type="molecule type" value="Genomic_DNA"/>
</dbReference>
<evidence type="ECO:0000256" key="1">
    <source>
        <dbReference type="ARBA" id="ARBA00006328"/>
    </source>
</evidence>
<accession>A0ABD3MR59</accession>
<sequence>MSGLTYLVFSATGKQGRAVIKALAAKDGVASIVATSRNPDSPSAQALLKLDKVTKVVAADFNDPASILAAIKESQAHRIWFNTDFYSIPWLKRTRATEAKLGSNVVDAIKEAKASGANANIQHVVFSSVGDADNCPKKVHHFWAKADVEKHMATQFDEASGITWSVLRPVAFFENVDDAATYNPLTKGVLKFVTYPDVKVKFIACEDIGKGCAVLLTNPAEYSGKIIEAAGAEHSGVELTKALSEVSGTECKYKLALPRFVMWLFMGDLYHMTTWFEAKGYTADIEAFKKIVPDAQDGYAFFRKKGQWANGEKFVSSS</sequence>
<evidence type="ECO:0000259" key="3">
    <source>
        <dbReference type="Pfam" id="PF05368"/>
    </source>
</evidence>
<dbReference type="Proteomes" id="UP001530293">
    <property type="component" value="Unassembled WGS sequence"/>
</dbReference>
<dbReference type="Pfam" id="PF05368">
    <property type="entry name" value="NmrA"/>
    <property type="match status" value="1"/>
</dbReference>